<feature type="compositionally biased region" description="Basic residues" evidence="1">
    <location>
        <begin position="181"/>
        <end position="190"/>
    </location>
</feature>
<organism evidence="2 3">
    <name type="scientific">Panicum miliaceum</name>
    <name type="common">Proso millet</name>
    <name type="synonym">Broomcorn millet</name>
    <dbReference type="NCBI Taxonomy" id="4540"/>
    <lineage>
        <taxon>Eukaryota</taxon>
        <taxon>Viridiplantae</taxon>
        <taxon>Streptophyta</taxon>
        <taxon>Embryophyta</taxon>
        <taxon>Tracheophyta</taxon>
        <taxon>Spermatophyta</taxon>
        <taxon>Magnoliopsida</taxon>
        <taxon>Liliopsida</taxon>
        <taxon>Poales</taxon>
        <taxon>Poaceae</taxon>
        <taxon>PACMAD clade</taxon>
        <taxon>Panicoideae</taxon>
        <taxon>Panicodae</taxon>
        <taxon>Paniceae</taxon>
        <taxon>Panicinae</taxon>
        <taxon>Panicum</taxon>
        <taxon>Panicum sect. Panicum</taxon>
    </lineage>
</organism>
<dbReference type="AlphaFoldDB" id="A0A3L6SRV9"/>
<comment type="caution">
    <text evidence="2">The sequence shown here is derived from an EMBL/GenBank/DDBJ whole genome shotgun (WGS) entry which is preliminary data.</text>
</comment>
<accession>A0A3L6SRV9</accession>
<feature type="region of interest" description="Disordered" evidence="1">
    <location>
        <begin position="92"/>
        <end position="195"/>
    </location>
</feature>
<keyword evidence="3" id="KW-1185">Reference proteome</keyword>
<name>A0A3L6SRV9_PANMI</name>
<evidence type="ECO:0000313" key="3">
    <source>
        <dbReference type="Proteomes" id="UP000275267"/>
    </source>
</evidence>
<evidence type="ECO:0000313" key="2">
    <source>
        <dbReference type="EMBL" id="RLN24233.1"/>
    </source>
</evidence>
<dbReference type="EMBL" id="PQIB02000004">
    <property type="protein sequence ID" value="RLN24233.1"/>
    <property type="molecule type" value="Genomic_DNA"/>
</dbReference>
<gene>
    <name evidence="2" type="ORF">C2845_PM07G04770</name>
</gene>
<evidence type="ECO:0000256" key="1">
    <source>
        <dbReference type="SAM" id="MobiDB-lite"/>
    </source>
</evidence>
<reference evidence="3" key="1">
    <citation type="journal article" date="2019" name="Nat. Commun.">
        <title>The genome of broomcorn millet.</title>
        <authorList>
            <person name="Zou C."/>
            <person name="Miki D."/>
            <person name="Li D."/>
            <person name="Tang Q."/>
            <person name="Xiao L."/>
            <person name="Rajput S."/>
            <person name="Deng P."/>
            <person name="Jia W."/>
            <person name="Huang R."/>
            <person name="Zhang M."/>
            <person name="Sun Y."/>
            <person name="Hu J."/>
            <person name="Fu X."/>
            <person name="Schnable P.S."/>
            <person name="Li F."/>
            <person name="Zhang H."/>
            <person name="Feng B."/>
            <person name="Zhu X."/>
            <person name="Liu R."/>
            <person name="Schnable J.C."/>
            <person name="Zhu J.-K."/>
            <person name="Zhang H."/>
        </authorList>
    </citation>
    <scope>NUCLEOTIDE SEQUENCE [LARGE SCALE GENOMIC DNA]</scope>
</reference>
<proteinExistence type="predicted"/>
<protein>
    <submittedName>
        <fullName evidence="2">Uncharacterized protein</fullName>
    </submittedName>
</protein>
<dbReference type="Proteomes" id="UP000275267">
    <property type="component" value="Unassembled WGS sequence"/>
</dbReference>
<sequence>MRGRGDGGIALLPPTSSDSALTAVNLSWIRVASRSYWLLKLCFCPSPFQKITRIAMTPSPTRLARAIPLPLCHFSITRRPLLCPPPAPPVPVPGPAALPPTHRRRGKGVRPAPRRSPAPRHDPPRPVRSARSRENAAAAGDSYGSVRPWRGPADRGSARRQRKMVAGARSRGGTGLPVRGSQRRRGRSSRHAAEEASVYTHRPVASFLCRRFPLILAAPRLRPPRCCVVCEPDHSVPRAGVGIGDGVSAWKL</sequence>